<dbReference type="EMBL" id="CAJNOM010000040">
    <property type="protein sequence ID" value="CAF0891562.1"/>
    <property type="molecule type" value="Genomic_DNA"/>
</dbReference>
<sequence length="209" mass="24388">MPKSHKKNRSTSNASVVPLLDNIFAQIQSSTNPTINTETNRDNSEVSSFDWQCDTSDWSDKKPLDNVSDTFPQTVRSIQRKHDESKTIFFPIIKKMNNENKTENQSDVKEENTDRTKTISMNTINLTELTLIVNDLIEGKRDESAYKDFLSILQHFSVHSHRDDHLEETVYHLIQAAVSFIRSNQQRFDPLKLEECYRQRYFLKTNSNQ</sequence>
<dbReference type="OrthoDB" id="9992660at2759"/>
<evidence type="ECO:0000313" key="1">
    <source>
        <dbReference type="EMBL" id="CAF0719662.1"/>
    </source>
</evidence>
<keyword evidence="3" id="KW-1185">Reference proteome</keyword>
<evidence type="ECO:0000313" key="2">
    <source>
        <dbReference type="EMBL" id="CAF0891562.1"/>
    </source>
</evidence>
<evidence type="ECO:0000313" key="3">
    <source>
        <dbReference type="Proteomes" id="UP000663832"/>
    </source>
</evidence>
<name>A0A813MDH4_9BILA</name>
<accession>A0A813MDH4</accession>
<dbReference type="Proteomes" id="UP000663832">
    <property type="component" value="Unassembled WGS sequence"/>
</dbReference>
<dbReference type="EMBL" id="CAJNOI010000001">
    <property type="protein sequence ID" value="CAF0719662.1"/>
    <property type="molecule type" value="Genomic_DNA"/>
</dbReference>
<proteinExistence type="predicted"/>
<evidence type="ECO:0000313" key="4">
    <source>
        <dbReference type="Proteomes" id="UP000663877"/>
    </source>
</evidence>
<reference evidence="1" key="1">
    <citation type="submission" date="2021-02" db="EMBL/GenBank/DDBJ databases">
        <authorList>
            <person name="Nowell W R."/>
        </authorList>
    </citation>
    <scope>NUCLEOTIDE SEQUENCE</scope>
</reference>
<gene>
    <name evidence="1" type="ORF">BJG266_LOCUS122</name>
    <name evidence="2" type="ORF">QVE165_LOCUS8976</name>
</gene>
<comment type="caution">
    <text evidence="1">The sequence shown here is derived from an EMBL/GenBank/DDBJ whole genome shotgun (WGS) entry which is preliminary data.</text>
</comment>
<organism evidence="1 4">
    <name type="scientific">Adineta steineri</name>
    <dbReference type="NCBI Taxonomy" id="433720"/>
    <lineage>
        <taxon>Eukaryota</taxon>
        <taxon>Metazoa</taxon>
        <taxon>Spiralia</taxon>
        <taxon>Gnathifera</taxon>
        <taxon>Rotifera</taxon>
        <taxon>Eurotatoria</taxon>
        <taxon>Bdelloidea</taxon>
        <taxon>Adinetida</taxon>
        <taxon>Adinetidae</taxon>
        <taxon>Adineta</taxon>
    </lineage>
</organism>
<dbReference type="Proteomes" id="UP000663877">
    <property type="component" value="Unassembled WGS sequence"/>
</dbReference>
<protein>
    <submittedName>
        <fullName evidence="1">Uncharacterized protein</fullName>
    </submittedName>
</protein>
<dbReference type="AlphaFoldDB" id="A0A813MDH4"/>